<evidence type="ECO:0000259" key="1">
    <source>
        <dbReference type="Pfam" id="PF07238"/>
    </source>
</evidence>
<accession>A0AAJ0U3L1</accession>
<dbReference type="AlphaFoldDB" id="A0AAJ0U3L1"/>
<gene>
    <name evidence="2" type="ORF">CKO40_08975</name>
</gene>
<name>A0AAJ0U3L1_9GAMM</name>
<protein>
    <recommendedName>
        <fullName evidence="1">PilZ domain-containing protein</fullName>
    </recommendedName>
</protein>
<dbReference type="RefSeq" id="WP_200345861.1">
    <property type="nucleotide sequence ID" value="NZ_NRSJ01000012.1"/>
</dbReference>
<dbReference type="EMBL" id="NRSJ01000012">
    <property type="protein sequence ID" value="MBK1704663.1"/>
    <property type="molecule type" value="Genomic_DNA"/>
</dbReference>
<evidence type="ECO:0000313" key="2">
    <source>
        <dbReference type="EMBL" id="MBK1704663.1"/>
    </source>
</evidence>
<keyword evidence="3" id="KW-1185">Reference proteome</keyword>
<evidence type="ECO:0000313" key="3">
    <source>
        <dbReference type="Proteomes" id="UP001296776"/>
    </source>
</evidence>
<reference evidence="2" key="1">
    <citation type="submission" date="2017-08" db="EMBL/GenBank/DDBJ databases">
        <authorList>
            <person name="Imhoff J.F."/>
            <person name="Rahn T."/>
            <person name="Kuenzel S."/>
            <person name="Neulinger S.C."/>
        </authorList>
    </citation>
    <scope>NUCLEOTIDE SEQUENCE</scope>
    <source>
        <strain evidence="2">DSM 11080</strain>
    </source>
</reference>
<dbReference type="Gene3D" id="2.40.10.220">
    <property type="entry name" value="predicted glycosyltransferase like domains"/>
    <property type="match status" value="1"/>
</dbReference>
<sequence length="194" mass="21836">MSTGEDNQEKLVAELADFWFSALEHGNWEQRLQVLDKIHEQLRVDLATDAEYRQISPQFVAAIIERLGAPQVEAGAQAKIYALSANEVHRDASRAWNLQNGPDEPEHLSDRRRFPRKIVNLLTDIWIQGFTFPCRLVDISLGGARVAVQETEVPPPGTEVRVIVPEKGIRDAIVVFVNDSLEMGLRFLEQPEAA</sequence>
<comment type="caution">
    <text evidence="2">The sequence shown here is derived from an EMBL/GenBank/DDBJ whole genome shotgun (WGS) entry which is preliminary data.</text>
</comment>
<dbReference type="Proteomes" id="UP001296776">
    <property type="component" value="Unassembled WGS sequence"/>
</dbReference>
<dbReference type="GO" id="GO:0035438">
    <property type="term" value="F:cyclic-di-GMP binding"/>
    <property type="evidence" value="ECO:0007669"/>
    <property type="project" value="InterPro"/>
</dbReference>
<feature type="domain" description="PilZ" evidence="1">
    <location>
        <begin position="110"/>
        <end position="192"/>
    </location>
</feature>
<reference evidence="2" key="2">
    <citation type="journal article" date="2020" name="Microorganisms">
        <title>Osmotic Adaptation and Compatible Solute Biosynthesis of Phototrophic Bacteria as Revealed from Genome Analyses.</title>
        <authorList>
            <person name="Imhoff J.F."/>
            <person name="Rahn T."/>
            <person name="Kunzel S."/>
            <person name="Keller A."/>
            <person name="Neulinger S.C."/>
        </authorList>
    </citation>
    <scope>NUCLEOTIDE SEQUENCE</scope>
    <source>
        <strain evidence="2">DSM 11080</strain>
    </source>
</reference>
<proteinExistence type="predicted"/>
<dbReference type="InterPro" id="IPR009875">
    <property type="entry name" value="PilZ_domain"/>
</dbReference>
<organism evidence="2 3">
    <name type="scientific">Halochromatium glycolicum</name>
    <dbReference type="NCBI Taxonomy" id="85075"/>
    <lineage>
        <taxon>Bacteria</taxon>
        <taxon>Pseudomonadati</taxon>
        <taxon>Pseudomonadota</taxon>
        <taxon>Gammaproteobacteria</taxon>
        <taxon>Chromatiales</taxon>
        <taxon>Chromatiaceae</taxon>
        <taxon>Halochromatium</taxon>
    </lineage>
</organism>
<dbReference type="Pfam" id="PF07238">
    <property type="entry name" value="PilZ"/>
    <property type="match status" value="1"/>
</dbReference>
<dbReference type="SUPFAM" id="SSF141371">
    <property type="entry name" value="PilZ domain-like"/>
    <property type="match status" value="1"/>
</dbReference>